<sequence>MSYVCNLTDVDDKVLEQLKEKALKSPGMKDEHMLQSEG</sequence>
<name>A0A3P5ZGT9_BRACM</name>
<accession>A0A3P5ZGT9</accession>
<evidence type="ECO:0000313" key="1">
    <source>
        <dbReference type="EMBL" id="VDC79796.1"/>
    </source>
</evidence>
<gene>
    <name evidence="1" type="ORF">BRAA03T11014Z</name>
</gene>
<dbReference type="AlphaFoldDB" id="A0A3P5ZGT9"/>
<protein>
    <submittedName>
        <fullName evidence="1">Uncharacterized protein</fullName>
    </submittedName>
</protein>
<dbReference type="EMBL" id="LR031572">
    <property type="protein sequence ID" value="VDC79796.1"/>
    <property type="molecule type" value="Genomic_DNA"/>
</dbReference>
<reference evidence="1" key="1">
    <citation type="submission" date="2018-11" db="EMBL/GenBank/DDBJ databases">
        <authorList>
            <consortium name="Genoscope - CEA"/>
            <person name="William W."/>
        </authorList>
    </citation>
    <scope>NUCLEOTIDE SEQUENCE</scope>
</reference>
<organism evidence="1">
    <name type="scientific">Brassica campestris</name>
    <name type="common">Field mustard</name>
    <dbReference type="NCBI Taxonomy" id="3711"/>
    <lineage>
        <taxon>Eukaryota</taxon>
        <taxon>Viridiplantae</taxon>
        <taxon>Streptophyta</taxon>
        <taxon>Embryophyta</taxon>
        <taxon>Tracheophyta</taxon>
        <taxon>Spermatophyta</taxon>
        <taxon>Magnoliopsida</taxon>
        <taxon>eudicotyledons</taxon>
        <taxon>Gunneridae</taxon>
        <taxon>Pentapetalae</taxon>
        <taxon>rosids</taxon>
        <taxon>malvids</taxon>
        <taxon>Brassicales</taxon>
        <taxon>Brassicaceae</taxon>
        <taxon>Brassiceae</taxon>
        <taxon>Brassica</taxon>
    </lineage>
</organism>
<proteinExistence type="predicted"/>